<feature type="compositionally biased region" description="Basic residues" evidence="1">
    <location>
        <begin position="41"/>
        <end position="56"/>
    </location>
</feature>
<evidence type="ECO:0000256" key="1">
    <source>
        <dbReference type="SAM" id="MobiDB-lite"/>
    </source>
</evidence>
<dbReference type="Proteomes" id="UP001633002">
    <property type="component" value="Unassembled WGS sequence"/>
</dbReference>
<protein>
    <submittedName>
        <fullName evidence="2">Uncharacterized protein</fullName>
    </submittedName>
</protein>
<feature type="region of interest" description="Disordered" evidence="1">
    <location>
        <begin position="1"/>
        <end position="63"/>
    </location>
</feature>
<dbReference type="PANTHER" id="PTHR47560:SF1">
    <property type="entry name" value="EXPRESSED PROTEIN"/>
    <property type="match status" value="1"/>
</dbReference>
<reference evidence="2 3" key="1">
    <citation type="submission" date="2024-09" db="EMBL/GenBank/DDBJ databases">
        <title>Chromosome-scale assembly of Riccia sorocarpa.</title>
        <authorList>
            <person name="Paukszto L."/>
        </authorList>
    </citation>
    <scope>NUCLEOTIDE SEQUENCE [LARGE SCALE GENOMIC DNA]</scope>
    <source>
        <strain evidence="2">LP-2024</strain>
        <tissue evidence="2">Aerial parts of the thallus</tissue>
    </source>
</reference>
<dbReference type="InterPro" id="IPR027417">
    <property type="entry name" value="P-loop_NTPase"/>
</dbReference>
<feature type="compositionally biased region" description="Basic and acidic residues" evidence="1">
    <location>
        <begin position="1"/>
        <end position="14"/>
    </location>
</feature>
<name>A0ABD3HK59_9MARC</name>
<comment type="caution">
    <text evidence="2">The sequence shown here is derived from an EMBL/GenBank/DDBJ whole genome shotgun (WGS) entry which is preliminary data.</text>
</comment>
<organism evidence="2 3">
    <name type="scientific">Riccia sorocarpa</name>
    <dbReference type="NCBI Taxonomy" id="122646"/>
    <lineage>
        <taxon>Eukaryota</taxon>
        <taxon>Viridiplantae</taxon>
        <taxon>Streptophyta</taxon>
        <taxon>Embryophyta</taxon>
        <taxon>Marchantiophyta</taxon>
        <taxon>Marchantiopsida</taxon>
        <taxon>Marchantiidae</taxon>
        <taxon>Marchantiales</taxon>
        <taxon>Ricciaceae</taxon>
        <taxon>Riccia</taxon>
    </lineage>
</organism>
<accession>A0ABD3HK59</accession>
<evidence type="ECO:0000313" key="3">
    <source>
        <dbReference type="Proteomes" id="UP001633002"/>
    </source>
</evidence>
<evidence type="ECO:0000313" key="2">
    <source>
        <dbReference type="EMBL" id="KAL3690476.1"/>
    </source>
</evidence>
<proteinExistence type="predicted"/>
<sequence>MKAIKVESTNRKGITEGPIKQSHKKSDRKRVFSSSSVSALKSRHITGIKDRGKRRLASSSRAEDNHDVLGRRRLLEWRTADFDPIRNAPSDDVPESKHRRHEYKRVQKLSFLAAANKASSFSTISYTQTAFAGTLLMRLLSILGSHQLITALTRQCKVPRTSDKLGLTQTVKLFQSWKRAVPGGFTRSAFSKDQVRENWEELLREYVSSRPHLKRVCLLVDTKWRLKPRDQQLENARTCYHIILTFRPTFFHLWTSHMMVSSRSGAGLSHLRASLAGVVSGESHKSPLHCVSSCICL</sequence>
<dbReference type="AlphaFoldDB" id="A0ABD3HK59"/>
<dbReference type="PANTHER" id="PTHR47560">
    <property type="entry name" value="EXPRESSED PROTEIN"/>
    <property type="match status" value="1"/>
</dbReference>
<keyword evidence="3" id="KW-1185">Reference proteome</keyword>
<dbReference type="EMBL" id="JBJQOH010000004">
    <property type="protein sequence ID" value="KAL3690476.1"/>
    <property type="molecule type" value="Genomic_DNA"/>
</dbReference>
<gene>
    <name evidence="2" type="ORF">R1sor_016785</name>
</gene>
<dbReference type="Gene3D" id="3.40.50.300">
    <property type="entry name" value="P-loop containing nucleotide triphosphate hydrolases"/>
    <property type="match status" value="1"/>
</dbReference>